<proteinExistence type="predicted"/>
<dbReference type="RefSeq" id="WP_120763493.1">
    <property type="nucleotide sequence ID" value="NZ_CP032630.1"/>
</dbReference>
<reference evidence="2" key="1">
    <citation type="submission" date="2018-09" db="EMBL/GenBank/DDBJ databases">
        <title>Genome sequencing of strain 2DFWR-13.</title>
        <authorList>
            <person name="Heo J."/>
            <person name="Kim S.-J."/>
            <person name="Kwon S.-W."/>
        </authorList>
    </citation>
    <scope>NUCLEOTIDE SEQUENCE [LARGE SCALE GENOMIC DNA]</scope>
    <source>
        <strain evidence="2">2DFWR-13</strain>
    </source>
</reference>
<protein>
    <recommendedName>
        <fullName evidence="3">AbiEi antitoxin C-terminal domain-containing protein</fullName>
    </recommendedName>
</protein>
<organism evidence="1 2">
    <name type="scientific">Protaetiibacter intestinalis</name>
    <dbReference type="NCBI Taxonomy" id="2419774"/>
    <lineage>
        <taxon>Bacteria</taxon>
        <taxon>Bacillati</taxon>
        <taxon>Actinomycetota</taxon>
        <taxon>Actinomycetes</taxon>
        <taxon>Micrococcales</taxon>
        <taxon>Microbacteriaceae</taxon>
        <taxon>Protaetiibacter</taxon>
    </lineage>
</organism>
<evidence type="ECO:0000313" key="2">
    <source>
        <dbReference type="Proteomes" id="UP000278886"/>
    </source>
</evidence>
<evidence type="ECO:0008006" key="3">
    <source>
        <dbReference type="Google" id="ProtNLM"/>
    </source>
</evidence>
<name>A0A387B5X4_9MICO</name>
<dbReference type="EMBL" id="CP032630">
    <property type="protein sequence ID" value="AYF99124.1"/>
    <property type="molecule type" value="Genomic_DNA"/>
</dbReference>
<evidence type="ECO:0000313" key="1">
    <source>
        <dbReference type="EMBL" id="AYF99124.1"/>
    </source>
</evidence>
<gene>
    <name evidence="1" type="ORF">D7I47_13225</name>
</gene>
<dbReference type="KEGG" id="lyd:D7I47_13225"/>
<dbReference type="Proteomes" id="UP000278886">
    <property type="component" value="Chromosome"/>
</dbReference>
<sequence length="184" mass="19690">MEPFPVVEFPDPVRQAMRLDGELFRLGDAFVPVGMPECPELRAAAAIAGRSRRLIPARATASWIWGAALLPALRPEFVVDTGARWAPVPGEGIDVVETVIRPGETVDCGGVAVTSPLRTAVDLARFRMPFTLVDAEQVRTLAALGGFGLAEALASLEEARHLAGKLLAVERLTATLADQPELTR</sequence>
<dbReference type="OrthoDB" id="4802815at2"/>
<dbReference type="AlphaFoldDB" id="A0A387B5X4"/>
<keyword evidence="2" id="KW-1185">Reference proteome</keyword>
<accession>A0A387B5X4</accession>